<feature type="region of interest" description="Disordered" evidence="1">
    <location>
        <begin position="251"/>
        <end position="355"/>
    </location>
</feature>
<evidence type="ECO:0000256" key="1">
    <source>
        <dbReference type="SAM" id="MobiDB-lite"/>
    </source>
</evidence>
<keyword evidence="2" id="KW-1133">Transmembrane helix</keyword>
<dbReference type="InterPro" id="IPR021235">
    <property type="entry name" value="DUF2637"/>
</dbReference>
<name>A0A2T0GSR3_ACTMO</name>
<evidence type="ECO:0000313" key="3">
    <source>
        <dbReference type="EMBL" id="PRW62131.1"/>
    </source>
</evidence>
<evidence type="ECO:0000256" key="2">
    <source>
        <dbReference type="SAM" id="Phobius"/>
    </source>
</evidence>
<accession>A0A2T0GSR3</accession>
<dbReference type="EMBL" id="PVSR01000041">
    <property type="protein sequence ID" value="PRW62131.1"/>
    <property type="molecule type" value="Genomic_DNA"/>
</dbReference>
<keyword evidence="2" id="KW-0812">Transmembrane</keyword>
<dbReference type="InParanoid" id="A0A2T0GSR3"/>
<proteinExistence type="predicted"/>
<keyword evidence="2" id="KW-0472">Membrane</keyword>
<feature type="compositionally biased region" description="Basic and acidic residues" evidence="1">
    <location>
        <begin position="323"/>
        <end position="336"/>
    </location>
</feature>
<reference evidence="3 4" key="1">
    <citation type="submission" date="2018-03" db="EMBL/GenBank/DDBJ databases">
        <title>Actinopolyspora mortivallis from Sahara, screening for active biomolecules.</title>
        <authorList>
            <person name="Selama O."/>
            <person name="Wellington E.M.H."/>
            <person name="Hacene H."/>
        </authorList>
    </citation>
    <scope>NUCLEOTIDE SEQUENCE [LARGE SCALE GENOMIC DNA]</scope>
    <source>
        <strain evidence="3 4">M5A</strain>
    </source>
</reference>
<evidence type="ECO:0008006" key="5">
    <source>
        <dbReference type="Google" id="ProtNLM"/>
    </source>
</evidence>
<gene>
    <name evidence="3" type="ORF">CEP50_17220</name>
</gene>
<comment type="caution">
    <text evidence="3">The sequence shown here is derived from an EMBL/GenBank/DDBJ whole genome shotgun (WGS) entry which is preliminary data.</text>
</comment>
<feature type="compositionally biased region" description="Polar residues" evidence="1">
    <location>
        <begin position="338"/>
        <end position="351"/>
    </location>
</feature>
<dbReference type="Pfam" id="PF10935">
    <property type="entry name" value="DUF2637"/>
    <property type="match status" value="1"/>
</dbReference>
<protein>
    <recommendedName>
        <fullName evidence="5">DUF2637 domain-containing protein</fullName>
    </recommendedName>
</protein>
<organism evidence="3 4">
    <name type="scientific">Actinopolyspora mortivallis</name>
    <dbReference type="NCBI Taxonomy" id="33906"/>
    <lineage>
        <taxon>Bacteria</taxon>
        <taxon>Bacillati</taxon>
        <taxon>Actinomycetota</taxon>
        <taxon>Actinomycetes</taxon>
        <taxon>Actinopolysporales</taxon>
        <taxon>Actinopolysporaceae</taxon>
        <taxon>Actinopolyspora</taxon>
    </lineage>
</organism>
<keyword evidence="4" id="KW-1185">Reference proteome</keyword>
<feature type="transmembrane region" description="Helical" evidence="2">
    <location>
        <begin position="104"/>
        <end position="123"/>
    </location>
</feature>
<dbReference type="Proteomes" id="UP000239352">
    <property type="component" value="Unassembled WGS sequence"/>
</dbReference>
<evidence type="ECO:0000313" key="4">
    <source>
        <dbReference type="Proteomes" id="UP000239352"/>
    </source>
</evidence>
<feature type="transmembrane region" description="Helical" evidence="2">
    <location>
        <begin position="135"/>
        <end position="154"/>
    </location>
</feature>
<dbReference type="RefSeq" id="WP_106114970.1">
    <property type="nucleotide sequence ID" value="NZ_PVSR01000041.1"/>
</dbReference>
<feature type="region of interest" description="Disordered" evidence="1">
    <location>
        <begin position="1"/>
        <end position="54"/>
    </location>
</feature>
<feature type="compositionally biased region" description="Basic and acidic residues" evidence="1">
    <location>
        <begin position="1"/>
        <end position="46"/>
    </location>
</feature>
<sequence>MGIRDEIRADRAAKREQDRADKAQQAEQRRADAAAQREQDRADRQHRQQLKAQRAAARRERRAAALRWVSAHPIELLMSVIVIVPALLAWTAMARYGQHIYGPVGWLLPLFTEGAMWAFAFAAHTARRGGQPTSWLLTGVWIFAGAAAALNLLHGLAVDGWLTAAVMATVSVGGVVAHQIITAAPMRTRRSRAERAAARTQRQARRRTVRMERAALHQAVGQLADDGTVTLLHRPGTVTLTRTWTGRRHLARTSLPGHGDDGPHHAPAPTGGVAEEIEQWLRESPSPESLTDPTGTAGDPPGDLHRDRADTPSPDTGVDEITDPPRRSLTELREQLRQAVQTGTVDPSSAESIRKTLRIGRDRAKQLRDEWTDTDGPAGVTAA</sequence>
<dbReference type="AlphaFoldDB" id="A0A2T0GSR3"/>
<feature type="transmembrane region" description="Helical" evidence="2">
    <location>
        <begin position="160"/>
        <end position="181"/>
    </location>
</feature>
<feature type="transmembrane region" description="Helical" evidence="2">
    <location>
        <begin position="68"/>
        <end position="92"/>
    </location>
</feature>